<evidence type="ECO:0000313" key="1">
    <source>
        <dbReference type="Proteomes" id="UP001652625"/>
    </source>
</evidence>
<protein>
    <submittedName>
        <fullName evidence="2">Uncharacterized protein LOC100201344 isoform X3</fullName>
    </submittedName>
</protein>
<reference evidence="2" key="2">
    <citation type="submission" date="2025-08" db="UniProtKB">
        <authorList>
            <consortium name="RefSeq"/>
        </authorList>
    </citation>
    <scope>IDENTIFICATION</scope>
</reference>
<organism evidence="1 2">
    <name type="scientific">Hydra vulgaris</name>
    <name type="common">Hydra</name>
    <name type="synonym">Hydra attenuata</name>
    <dbReference type="NCBI Taxonomy" id="6087"/>
    <lineage>
        <taxon>Eukaryota</taxon>
        <taxon>Metazoa</taxon>
        <taxon>Cnidaria</taxon>
        <taxon>Hydrozoa</taxon>
        <taxon>Hydroidolina</taxon>
        <taxon>Anthoathecata</taxon>
        <taxon>Aplanulata</taxon>
        <taxon>Hydridae</taxon>
        <taxon>Hydra</taxon>
    </lineage>
</organism>
<reference evidence="1" key="1">
    <citation type="submission" date="2025-05" db="UniProtKB">
        <authorList>
            <consortium name="RefSeq"/>
        </authorList>
    </citation>
    <scope>NUCLEOTIDE SEQUENCE [LARGE SCALE GENOMIC DNA]</scope>
</reference>
<sequence>MYEIWLPSGNHRVFCDMLTNGGGYTFISREMVAKMEPNDIHYLFTKKQDVLLKILKLDGTQPYTILGSPYLDVQLNGYNQFTAPVNNGMKPYIHLGTLRAVDSKVGNIEGFYSNNKYIYFRNCDGNPNNHFIFFPNLNNKAPSSYHAQNLVYEQQGVAVDWRKTALLPVGNINIPQNFFMLTEMHYGGCGTYTSSDRWPKSSSPAKGVAIGVR</sequence>
<gene>
    <name evidence="2" type="primary">LOC100201344</name>
</gene>
<proteinExistence type="predicted"/>
<name>A0ABM4B549_HYDVU</name>
<keyword evidence="1" id="KW-1185">Reference proteome</keyword>
<dbReference type="Proteomes" id="UP001652625">
    <property type="component" value="Chromosome 01"/>
</dbReference>
<dbReference type="RefSeq" id="XP_065643954.1">
    <property type="nucleotide sequence ID" value="XM_065787882.1"/>
</dbReference>
<dbReference type="GeneID" id="100201344"/>
<evidence type="ECO:0000313" key="2">
    <source>
        <dbReference type="RefSeq" id="XP_065643954.1"/>
    </source>
</evidence>
<accession>A0ABM4B549</accession>